<comment type="function">
    <text evidence="10">Catalyzes the addition and repair of the essential 3'-terminal CCA sequence in tRNAs without using a nucleic acid template. Adds these three nucleotides in the order of C, C, and A to the tRNA nucleotide-73, using CTP and ATP as substrates and producing inorganic pyrophosphate. tRNA 3'-terminal CCA addition is required both for tRNA processing and repair. Also involved in tRNA surveillance by mediating tandem CCA addition to generate a CCACCA at the 3' terminus of unstable tRNAs. While stable tRNAs receive only 3'-terminal CCA, unstable tRNAs are marked with CCACCA and rapidly degraded.</text>
</comment>
<name>A0A8T9ZYS4_9EURY</name>
<dbReference type="SUPFAM" id="SSF81301">
    <property type="entry name" value="Nucleotidyltransferase"/>
    <property type="match status" value="1"/>
</dbReference>
<feature type="binding site" evidence="10">
    <location>
        <position position="67"/>
    </location>
    <ligand>
        <name>Mg(2+)</name>
        <dbReference type="ChEBI" id="CHEBI:18420"/>
    </ligand>
</feature>
<evidence type="ECO:0000256" key="1">
    <source>
        <dbReference type="ARBA" id="ARBA00022679"/>
    </source>
</evidence>
<feature type="binding site" evidence="10">
    <location>
        <position position="118"/>
    </location>
    <ligand>
        <name>Mg(2+)</name>
        <dbReference type="ChEBI" id="CHEBI:18420"/>
    </ligand>
</feature>
<feature type="binding site" evidence="10">
    <location>
        <position position="58"/>
    </location>
    <ligand>
        <name>ATP</name>
        <dbReference type="ChEBI" id="CHEBI:30616"/>
    </ligand>
</feature>
<dbReference type="PIRSF" id="PIRSF005335">
    <property type="entry name" value="CCA_arch"/>
    <property type="match status" value="1"/>
</dbReference>
<organism evidence="14 15">
    <name type="scientific">Halocatena salina</name>
    <dbReference type="NCBI Taxonomy" id="2934340"/>
    <lineage>
        <taxon>Archaea</taxon>
        <taxon>Methanobacteriati</taxon>
        <taxon>Methanobacteriota</taxon>
        <taxon>Stenosarchaea group</taxon>
        <taxon>Halobacteria</taxon>
        <taxon>Halobacteriales</taxon>
        <taxon>Natronomonadaceae</taxon>
        <taxon>Halocatena</taxon>
    </lineage>
</organism>
<dbReference type="InterPro" id="IPR008229">
    <property type="entry name" value="CCA-adding_arc"/>
</dbReference>
<dbReference type="InterPro" id="IPR002934">
    <property type="entry name" value="Polymerase_NTP_transf_dom"/>
</dbReference>
<dbReference type="Gene3D" id="3.30.70.1550">
    <property type="entry name" value="Archaeal tRNA CCA-adding enzyme catalytic domain"/>
    <property type="match status" value="1"/>
</dbReference>
<dbReference type="GO" id="GO:0000049">
    <property type="term" value="F:tRNA binding"/>
    <property type="evidence" value="ECO:0007669"/>
    <property type="project" value="UniProtKB-UniRule"/>
</dbReference>
<feature type="binding site" evidence="10">
    <location>
        <position position="141"/>
    </location>
    <ligand>
        <name>ATP</name>
        <dbReference type="ChEBI" id="CHEBI:30616"/>
    </ligand>
</feature>
<dbReference type="GO" id="GO:0005524">
    <property type="term" value="F:ATP binding"/>
    <property type="evidence" value="ECO:0007669"/>
    <property type="project" value="UniProtKB-UniRule"/>
</dbReference>
<keyword evidence="15" id="KW-1185">Reference proteome</keyword>
<dbReference type="SUPFAM" id="SSF55003">
    <property type="entry name" value="PAP/Archaeal CCA-adding enzyme, C-terminal domain"/>
    <property type="match status" value="1"/>
</dbReference>
<dbReference type="KEGG" id="haad:MW046_07660"/>
<evidence type="ECO:0000256" key="3">
    <source>
        <dbReference type="ARBA" id="ARBA00022695"/>
    </source>
</evidence>
<evidence type="ECO:0000259" key="11">
    <source>
        <dbReference type="Pfam" id="PF01909"/>
    </source>
</evidence>
<feature type="binding site" evidence="10">
    <location>
        <position position="170"/>
    </location>
    <ligand>
        <name>ATP</name>
        <dbReference type="ChEBI" id="CHEBI:30616"/>
    </ligand>
</feature>
<dbReference type="Proteomes" id="UP000831768">
    <property type="component" value="Chromosome"/>
</dbReference>
<evidence type="ECO:0000256" key="10">
    <source>
        <dbReference type="HAMAP-Rule" id="MF_01264"/>
    </source>
</evidence>
<evidence type="ECO:0000313" key="14">
    <source>
        <dbReference type="EMBL" id="UPM41860.1"/>
    </source>
</evidence>
<comment type="catalytic activity">
    <reaction evidence="10">
        <text>a tRNA with a 3' CCA end + 2 CTP + ATP = a tRNA with a 3' CCACCA end + 3 diphosphate</text>
        <dbReference type="Rhea" id="RHEA:76235"/>
        <dbReference type="Rhea" id="RHEA-COMP:10468"/>
        <dbReference type="Rhea" id="RHEA-COMP:18655"/>
        <dbReference type="ChEBI" id="CHEBI:30616"/>
        <dbReference type="ChEBI" id="CHEBI:33019"/>
        <dbReference type="ChEBI" id="CHEBI:37563"/>
        <dbReference type="ChEBI" id="CHEBI:83071"/>
        <dbReference type="ChEBI" id="CHEBI:195187"/>
    </reaction>
</comment>
<comment type="cofactor">
    <cofactor evidence="10">
        <name>Mg(2+)</name>
        <dbReference type="ChEBI" id="CHEBI:18420"/>
    </cofactor>
</comment>
<dbReference type="Pfam" id="PF09249">
    <property type="entry name" value="tRNA_NucTransf2"/>
    <property type="match status" value="1"/>
</dbReference>
<comment type="similarity">
    <text evidence="10">Belongs to the tRNA nucleotidyltransferase/poly(A) polymerase family. Archaeal CCA-adding enzyme subfamily.</text>
</comment>
<sequence>MCDAFDAVTDRVRSRVDPDQTERERLAETAAALTARAEEAVEELPVSADVLQVGSTARNTWISGDRDIDVFVRFSPDLSREQLERYGLRVGWNVLPDGREEFAEHPYVTGERSGFGVDVVPCFAVESASAIQSAVDRTPFHTEYVAARLDPETAGAVRLAKGFLRGIGVYGSDLRTRGFSGYLTELLVLEYSSFRSFIESVAEWTLPVTIDLEGHRERSFDAPLVVIDPTDPERNVAAVCAERNVARLIHHARAFRDDPTVDRFVPDDPEPLSPAEMRTQITRRETTPIAVRFDAPDLVDDQLYPQLDRSLRGLRDELDRRGFDPLRAATFADEHAVLFVECEVTDRPAVERHQGPPVDAVEHASGFYEKYADSDAYGPFIDGDRYVVERSRELTSVRSVLEDRLFSIALGVDIEDALHEDYEILVGARTATLAETFGTEFARYFDPKP</sequence>
<dbReference type="Gene3D" id="3.30.460.10">
    <property type="entry name" value="Beta Polymerase, domain 2"/>
    <property type="match status" value="1"/>
</dbReference>
<reference evidence="14" key="1">
    <citation type="submission" date="2022-04" db="EMBL/GenBank/DDBJ databases">
        <title>Halocatena sp. nov., isolated from a salt lake.</title>
        <authorList>
            <person name="Cui H.-L."/>
        </authorList>
    </citation>
    <scope>NUCLEOTIDE SEQUENCE</scope>
    <source>
        <strain evidence="14">AD-1</strain>
    </source>
</reference>
<dbReference type="EC" id="2.7.7.72" evidence="10"/>
<feature type="binding site" evidence="10">
    <location>
        <position position="161"/>
    </location>
    <ligand>
        <name>CTP</name>
        <dbReference type="ChEBI" id="CHEBI:37563"/>
    </ligand>
</feature>
<dbReference type="SUPFAM" id="SSF81631">
    <property type="entry name" value="PAP/OAS1 substrate-binding domain"/>
    <property type="match status" value="1"/>
</dbReference>
<dbReference type="PANTHER" id="PTHR39643:SF1">
    <property type="entry name" value="CCA-ADDING ENZYME"/>
    <property type="match status" value="1"/>
</dbReference>
<dbReference type="GO" id="GO:0004810">
    <property type="term" value="F:CCA tRNA nucleotidyltransferase activity"/>
    <property type="evidence" value="ECO:0007669"/>
    <property type="project" value="UniProtKB-UniRule"/>
</dbReference>
<evidence type="ECO:0000259" key="13">
    <source>
        <dbReference type="Pfam" id="PF21133"/>
    </source>
</evidence>
<dbReference type="GeneID" id="71927913"/>
<evidence type="ECO:0000256" key="9">
    <source>
        <dbReference type="ARBA" id="ARBA00022884"/>
    </source>
</evidence>
<keyword evidence="4 10" id="KW-0479">Metal-binding</keyword>
<dbReference type="Pfam" id="PF01909">
    <property type="entry name" value="NTP_transf_2"/>
    <property type="match status" value="1"/>
</dbReference>
<evidence type="ECO:0000256" key="7">
    <source>
        <dbReference type="ARBA" id="ARBA00022840"/>
    </source>
</evidence>
<dbReference type="InterPro" id="IPR006116">
    <property type="entry name" value="NT_2-5OAS_ClassI-CCAase"/>
</dbReference>
<dbReference type="HAMAP" id="MF_01264">
    <property type="entry name" value="CCA_arch"/>
    <property type="match status" value="1"/>
</dbReference>
<dbReference type="InterPro" id="IPR043519">
    <property type="entry name" value="NT_sf"/>
</dbReference>
<feature type="binding site" evidence="10">
    <location>
        <position position="55"/>
    </location>
    <ligand>
        <name>CTP</name>
        <dbReference type="ChEBI" id="CHEBI:37563"/>
    </ligand>
</feature>
<dbReference type="InterPro" id="IPR048833">
    <property type="entry name" value="CAA_C"/>
</dbReference>
<feature type="binding site" evidence="10">
    <location>
        <position position="170"/>
    </location>
    <ligand>
        <name>CTP</name>
        <dbReference type="ChEBI" id="CHEBI:37563"/>
    </ligand>
</feature>
<keyword evidence="3 10" id="KW-0548">Nucleotidyltransferase</keyword>
<gene>
    <name evidence="10 14" type="primary">cca</name>
    <name evidence="14" type="ORF">MW046_07660</name>
</gene>
<feature type="binding site" evidence="10">
    <location>
        <position position="58"/>
    </location>
    <ligand>
        <name>CTP</name>
        <dbReference type="ChEBI" id="CHEBI:37563"/>
    </ligand>
</feature>
<comment type="catalytic activity">
    <reaction evidence="10">
        <text>a tRNA precursor + 2 CTP + ATP = a tRNA with a 3' CCA end + 3 diphosphate</text>
        <dbReference type="Rhea" id="RHEA:14433"/>
        <dbReference type="Rhea" id="RHEA-COMP:10465"/>
        <dbReference type="Rhea" id="RHEA-COMP:10468"/>
        <dbReference type="ChEBI" id="CHEBI:30616"/>
        <dbReference type="ChEBI" id="CHEBI:33019"/>
        <dbReference type="ChEBI" id="CHEBI:37563"/>
        <dbReference type="ChEBI" id="CHEBI:74896"/>
        <dbReference type="ChEBI" id="CHEBI:83071"/>
        <dbReference type="EC" id="2.7.7.72"/>
    </reaction>
</comment>
<evidence type="ECO:0000256" key="6">
    <source>
        <dbReference type="ARBA" id="ARBA00022800"/>
    </source>
</evidence>
<feature type="binding site" evidence="10">
    <location>
        <position position="161"/>
    </location>
    <ligand>
        <name>ATP</name>
        <dbReference type="ChEBI" id="CHEBI:30616"/>
    </ligand>
</feature>
<dbReference type="AlphaFoldDB" id="A0A8T9ZYS4"/>
<dbReference type="InterPro" id="IPR011068">
    <property type="entry name" value="NuclTrfase_I-like_C"/>
</dbReference>
<evidence type="ECO:0000259" key="12">
    <source>
        <dbReference type="Pfam" id="PF09249"/>
    </source>
</evidence>
<keyword evidence="6 10" id="KW-0692">RNA repair</keyword>
<protein>
    <recommendedName>
        <fullName evidence="10">CCA-adding enzyme</fullName>
        <ecNumber evidence="10">2.7.7.72</ecNumber>
    </recommendedName>
    <alternativeName>
        <fullName evidence="10">CCA tRNA nucleotidyltransferase</fullName>
    </alternativeName>
    <alternativeName>
        <fullName evidence="10">tRNA CCA-pyrophosphorylase</fullName>
    </alternativeName>
    <alternativeName>
        <fullName evidence="10">tRNA adenylyl-/cytidylyl- transferase</fullName>
    </alternativeName>
    <alternativeName>
        <fullName evidence="10">tRNA nucleotidyltransferase</fullName>
    </alternativeName>
    <alternativeName>
        <fullName evidence="10">tRNA-NT</fullName>
    </alternativeName>
</protein>
<feature type="binding site" evidence="10">
    <location>
        <position position="69"/>
    </location>
    <ligand>
        <name>Mg(2+)</name>
        <dbReference type="ChEBI" id="CHEBI:18420"/>
    </ligand>
</feature>
<keyword evidence="5 10" id="KW-0547">Nucleotide-binding</keyword>
<dbReference type="Gene3D" id="1.10.1410.30">
    <property type="entry name" value="CCA tRNA nucleotidyltransferase, domain 2"/>
    <property type="match status" value="1"/>
</dbReference>
<dbReference type="NCBIfam" id="TIGR03671">
    <property type="entry name" value="cca_archaeal"/>
    <property type="match status" value="1"/>
</dbReference>
<dbReference type="InterPro" id="IPR015329">
    <property type="entry name" value="tRNA_NucTransf2"/>
</dbReference>
<evidence type="ECO:0000256" key="8">
    <source>
        <dbReference type="ARBA" id="ARBA00022842"/>
    </source>
</evidence>
<keyword evidence="1 10" id="KW-0808">Transferase</keyword>
<feature type="domain" description="tRNA nucleotidyltransferase substrate binding" evidence="12">
    <location>
        <begin position="157"/>
        <end position="264"/>
    </location>
</feature>
<proteinExistence type="inferred from homology"/>
<accession>A0A8T9ZYS4</accession>
<comment type="subunit">
    <text evidence="10">Homodimer.</text>
</comment>
<keyword evidence="9 10" id="KW-0694">RNA-binding</keyword>
<evidence type="ECO:0000256" key="2">
    <source>
        <dbReference type="ARBA" id="ARBA00022694"/>
    </source>
</evidence>
<dbReference type="GO" id="GO:0001680">
    <property type="term" value="P:tRNA 3'-terminal CCA addition"/>
    <property type="evidence" value="ECO:0007669"/>
    <property type="project" value="UniProtKB-UniRule"/>
</dbReference>
<comment type="miscellaneous">
    <text evidence="10">A single active site specifically recognizes both ATP and CTP and is responsible for their addition.</text>
</comment>
<evidence type="ECO:0000256" key="5">
    <source>
        <dbReference type="ARBA" id="ARBA00022741"/>
    </source>
</evidence>
<dbReference type="PANTHER" id="PTHR39643">
    <property type="entry name" value="CCA-ADDING ENZYME"/>
    <property type="match status" value="1"/>
</dbReference>
<dbReference type="InterPro" id="IPR042090">
    <property type="entry name" value="CCA_tRNA_nucleotrans_2"/>
</dbReference>
<dbReference type="Gene3D" id="3.30.70.590">
    <property type="entry name" value="Poly(A) polymerase predicted RNA binding domain"/>
    <property type="match status" value="1"/>
</dbReference>
<keyword evidence="7 10" id="KW-0067">ATP-binding</keyword>
<keyword evidence="8 10" id="KW-0460">Magnesium</keyword>
<feature type="binding site" evidence="10">
    <location>
        <position position="141"/>
    </location>
    <ligand>
        <name>CTP</name>
        <dbReference type="ChEBI" id="CHEBI:37563"/>
    </ligand>
</feature>
<dbReference type="GO" id="GO:0042245">
    <property type="term" value="P:RNA repair"/>
    <property type="evidence" value="ECO:0007669"/>
    <property type="project" value="UniProtKB-KW"/>
</dbReference>
<dbReference type="EMBL" id="CP096019">
    <property type="protein sequence ID" value="UPM41860.1"/>
    <property type="molecule type" value="Genomic_DNA"/>
</dbReference>
<feature type="binding site" evidence="10">
    <location>
        <position position="55"/>
    </location>
    <ligand>
        <name>ATP</name>
        <dbReference type="ChEBI" id="CHEBI:30616"/>
    </ligand>
</feature>
<dbReference type="GO" id="GO:0000287">
    <property type="term" value="F:magnesium ion binding"/>
    <property type="evidence" value="ECO:0007669"/>
    <property type="project" value="UniProtKB-UniRule"/>
</dbReference>
<dbReference type="Pfam" id="PF21133">
    <property type="entry name" value="CAA_C"/>
    <property type="match status" value="1"/>
</dbReference>
<dbReference type="RefSeq" id="WP_247992540.1">
    <property type="nucleotide sequence ID" value="NZ_CP096019.1"/>
</dbReference>
<feature type="domain" description="CCA-adding enzyme C-terminal" evidence="13">
    <location>
        <begin position="284"/>
        <end position="427"/>
    </location>
</feature>
<keyword evidence="2 10" id="KW-0819">tRNA processing</keyword>
<evidence type="ECO:0000313" key="15">
    <source>
        <dbReference type="Proteomes" id="UP000831768"/>
    </source>
</evidence>
<evidence type="ECO:0000256" key="4">
    <source>
        <dbReference type="ARBA" id="ARBA00022723"/>
    </source>
</evidence>
<dbReference type="CDD" id="cd05400">
    <property type="entry name" value="NT_2-5OAS_ClassI-CCAase"/>
    <property type="match status" value="1"/>
</dbReference>
<feature type="domain" description="Polymerase nucleotidyl transferase" evidence="11">
    <location>
        <begin position="38"/>
        <end position="141"/>
    </location>
</feature>